<dbReference type="Proteomes" id="UP000595564">
    <property type="component" value="Chromosome"/>
</dbReference>
<feature type="transmembrane region" description="Helical" evidence="10">
    <location>
        <begin position="514"/>
        <end position="535"/>
    </location>
</feature>
<evidence type="ECO:0000256" key="9">
    <source>
        <dbReference type="HAMAP-Rule" id="MF_00191"/>
    </source>
</evidence>
<feature type="transmembrane region" description="Helical" evidence="10">
    <location>
        <begin position="547"/>
        <end position="566"/>
    </location>
</feature>
<feature type="transmembrane region" description="Helical" evidence="10">
    <location>
        <begin position="443"/>
        <end position="462"/>
    </location>
</feature>
<feature type="transmembrane region" description="Helical" evidence="10">
    <location>
        <begin position="359"/>
        <end position="377"/>
    </location>
</feature>
<dbReference type="Gene3D" id="3.40.1010.20">
    <property type="entry name" value="4-hydroxy-3-methylbut-2-enyl diphosphate reductase, catalytic domain"/>
    <property type="match status" value="2"/>
</dbReference>
<feature type="transmembrane region" description="Helical" evidence="10">
    <location>
        <begin position="491"/>
        <end position="508"/>
    </location>
</feature>
<dbReference type="GO" id="GO:0046872">
    <property type="term" value="F:metal ion binding"/>
    <property type="evidence" value="ECO:0007669"/>
    <property type="project" value="UniProtKB-KW"/>
</dbReference>
<dbReference type="UniPathway" id="UPA00059">
    <property type="reaction ID" value="UER00105"/>
</dbReference>
<dbReference type="GO" id="GO:0019288">
    <property type="term" value="P:isopentenyl diphosphate biosynthetic process, methylerythritol 4-phosphate pathway"/>
    <property type="evidence" value="ECO:0007669"/>
    <property type="project" value="UniProtKB-UniRule"/>
</dbReference>
<feature type="binding site" evidence="9">
    <location>
        <position position="188"/>
    </location>
    <ligand>
        <name>[4Fe-4S] cluster</name>
        <dbReference type="ChEBI" id="CHEBI:49883"/>
    </ligand>
</feature>
<dbReference type="NCBIfam" id="NF002187">
    <property type="entry name" value="PRK01045.1-1"/>
    <property type="match status" value="1"/>
</dbReference>
<comment type="similarity">
    <text evidence="9">Belongs to the IspH family.</text>
</comment>
<keyword evidence="2 9" id="KW-0004">4Fe-4S</keyword>
<name>A0A7R6SYA3_9BACT</name>
<feature type="binding site" evidence="9">
    <location>
        <position position="122"/>
    </location>
    <ligand>
        <name>(2E)-4-hydroxy-3-methylbut-2-enyl diphosphate</name>
        <dbReference type="ChEBI" id="CHEBI:128753"/>
    </ligand>
</feature>
<feature type="transmembrane region" description="Helical" evidence="10">
    <location>
        <begin position="286"/>
        <end position="308"/>
    </location>
</feature>
<evidence type="ECO:0000256" key="3">
    <source>
        <dbReference type="ARBA" id="ARBA00022692"/>
    </source>
</evidence>
<comment type="function">
    <text evidence="9">Catalyzes the conversion of 1-hydroxy-2-methyl-2-(E)-butenyl 4-diphosphate (HMBPP) into a mixture of isopentenyl diphosphate (IPP) and dimethylallyl diphosphate (DMAPP). Acts in the terminal step of the DOXP/MEP pathway for isoprenoid precursor biosynthesis.</text>
</comment>
<comment type="catalytic activity">
    <reaction evidence="9">
        <text>dimethylallyl diphosphate + 2 oxidized [2Fe-2S]-[ferredoxin] + H2O = (2E)-4-hydroxy-3-methylbut-2-enyl diphosphate + 2 reduced [2Fe-2S]-[ferredoxin] + 2 H(+)</text>
        <dbReference type="Rhea" id="RHEA:24825"/>
        <dbReference type="Rhea" id="RHEA-COMP:10000"/>
        <dbReference type="Rhea" id="RHEA-COMP:10001"/>
        <dbReference type="ChEBI" id="CHEBI:15377"/>
        <dbReference type="ChEBI" id="CHEBI:15378"/>
        <dbReference type="ChEBI" id="CHEBI:33737"/>
        <dbReference type="ChEBI" id="CHEBI:33738"/>
        <dbReference type="ChEBI" id="CHEBI:57623"/>
        <dbReference type="ChEBI" id="CHEBI:128753"/>
        <dbReference type="EC" id="1.17.7.4"/>
    </reaction>
</comment>
<feature type="binding site" evidence="9">
    <location>
        <position position="216"/>
    </location>
    <ligand>
        <name>isopentenyl diphosphate</name>
        <dbReference type="ChEBI" id="CHEBI:128769"/>
    </ligand>
</feature>
<dbReference type="AlphaFoldDB" id="A0A7R6SYA3"/>
<dbReference type="GO" id="GO:0051539">
    <property type="term" value="F:4 iron, 4 sulfur cluster binding"/>
    <property type="evidence" value="ECO:0007669"/>
    <property type="project" value="UniProtKB-UniRule"/>
</dbReference>
<keyword evidence="7 9" id="KW-0411">Iron-sulfur</keyword>
<evidence type="ECO:0000256" key="5">
    <source>
        <dbReference type="ARBA" id="ARBA00022989"/>
    </source>
</evidence>
<dbReference type="Gene3D" id="3.40.50.11270">
    <property type="match status" value="1"/>
</dbReference>
<feature type="binding site" evidence="9">
    <location>
        <position position="72"/>
    </location>
    <ligand>
        <name>dimethylallyl diphosphate</name>
        <dbReference type="ChEBI" id="CHEBI:57623"/>
    </ligand>
</feature>
<dbReference type="HAMAP" id="MF_00191">
    <property type="entry name" value="IspH"/>
    <property type="match status" value="1"/>
</dbReference>
<evidence type="ECO:0000256" key="8">
    <source>
        <dbReference type="ARBA" id="ARBA00023136"/>
    </source>
</evidence>
<dbReference type="NCBIfam" id="TIGR00216">
    <property type="entry name" value="ispH_lytB"/>
    <property type="match status" value="1"/>
</dbReference>
<feature type="binding site" evidence="9">
    <location>
        <position position="260"/>
    </location>
    <ligand>
        <name>(2E)-4-hydroxy-3-methylbut-2-enyl diphosphate</name>
        <dbReference type="ChEBI" id="CHEBI:128753"/>
    </ligand>
</feature>
<feature type="binding site" evidence="9">
    <location>
        <position position="218"/>
    </location>
    <ligand>
        <name>isopentenyl diphosphate</name>
        <dbReference type="ChEBI" id="CHEBI:128769"/>
    </ligand>
</feature>
<feature type="binding site" evidence="9">
    <location>
        <position position="260"/>
    </location>
    <ligand>
        <name>dimethylallyl diphosphate</name>
        <dbReference type="ChEBI" id="CHEBI:57623"/>
    </ligand>
</feature>
<dbReference type="Pfam" id="PF02401">
    <property type="entry name" value="LYTB"/>
    <property type="match status" value="1"/>
</dbReference>
<feature type="binding site" evidence="9">
    <location>
        <position position="160"/>
    </location>
    <ligand>
        <name>(2E)-4-hydroxy-3-methylbut-2-enyl diphosphate</name>
        <dbReference type="ChEBI" id="CHEBI:128753"/>
    </ligand>
</feature>
<dbReference type="InterPro" id="IPR000537">
    <property type="entry name" value="UbiA_prenyltransferase"/>
</dbReference>
<evidence type="ECO:0000256" key="4">
    <source>
        <dbReference type="ARBA" id="ARBA00022723"/>
    </source>
</evidence>
<feature type="transmembrane region" description="Helical" evidence="10">
    <location>
        <begin position="419"/>
        <end position="437"/>
    </location>
</feature>
<dbReference type="GO" id="GO:0051745">
    <property type="term" value="F:4-hydroxy-3-methylbut-2-enyl diphosphate reductase activity"/>
    <property type="evidence" value="ECO:0007669"/>
    <property type="project" value="UniProtKB-UniRule"/>
</dbReference>
<feature type="transmembrane region" description="Helical" evidence="10">
    <location>
        <begin position="383"/>
        <end position="399"/>
    </location>
</feature>
<comment type="caution">
    <text evidence="9">Lacks conserved residue(s) required for the propagation of feature annotation.</text>
</comment>
<feature type="binding site" evidence="9">
    <location>
        <position position="72"/>
    </location>
    <ligand>
        <name>(2E)-4-hydroxy-3-methylbut-2-enyl diphosphate</name>
        <dbReference type="ChEBI" id="CHEBI:128753"/>
    </ligand>
</feature>
<comment type="catalytic activity">
    <reaction evidence="9">
        <text>isopentenyl diphosphate + 2 oxidized [2Fe-2S]-[ferredoxin] + H2O = (2E)-4-hydroxy-3-methylbut-2-enyl diphosphate + 2 reduced [2Fe-2S]-[ferredoxin] + 2 H(+)</text>
        <dbReference type="Rhea" id="RHEA:24488"/>
        <dbReference type="Rhea" id="RHEA-COMP:10000"/>
        <dbReference type="Rhea" id="RHEA-COMP:10001"/>
        <dbReference type="ChEBI" id="CHEBI:15377"/>
        <dbReference type="ChEBI" id="CHEBI:15378"/>
        <dbReference type="ChEBI" id="CHEBI:33737"/>
        <dbReference type="ChEBI" id="CHEBI:33738"/>
        <dbReference type="ChEBI" id="CHEBI:128753"/>
        <dbReference type="ChEBI" id="CHEBI:128769"/>
        <dbReference type="EC" id="1.17.7.4"/>
    </reaction>
</comment>
<evidence type="ECO:0000256" key="7">
    <source>
        <dbReference type="ARBA" id="ARBA00023014"/>
    </source>
</evidence>
<feature type="binding site" evidence="9">
    <location>
        <position position="122"/>
    </location>
    <ligand>
        <name>dimethylallyl diphosphate</name>
        <dbReference type="ChEBI" id="CHEBI:57623"/>
    </ligand>
</feature>
<evidence type="ECO:0000256" key="10">
    <source>
        <dbReference type="SAM" id="Phobius"/>
    </source>
</evidence>
<protein>
    <recommendedName>
        <fullName evidence="9">4-hydroxy-3-methylbut-2-enyl diphosphate reductase</fullName>
        <shortName evidence="9">HMBPP reductase</shortName>
        <ecNumber evidence="9">1.17.7.4</ecNumber>
    </recommendedName>
</protein>
<keyword evidence="3 10" id="KW-0812">Transmembrane</keyword>
<feature type="binding site" evidence="9">
    <location>
        <position position="40"/>
    </location>
    <ligand>
        <name>isopentenyl diphosphate</name>
        <dbReference type="ChEBI" id="CHEBI:128769"/>
    </ligand>
</feature>
<organism evidence="11 12">
    <name type="scientific">Thermotomaculum hydrothermale</name>
    <dbReference type="NCBI Taxonomy" id="981385"/>
    <lineage>
        <taxon>Bacteria</taxon>
        <taxon>Pseudomonadati</taxon>
        <taxon>Acidobacteriota</taxon>
        <taxon>Holophagae</taxon>
        <taxon>Thermotomaculales</taxon>
        <taxon>Thermotomaculaceae</taxon>
        <taxon>Thermotomaculum</taxon>
    </lineage>
</organism>
<dbReference type="GO" id="GO:0016114">
    <property type="term" value="P:terpenoid biosynthetic process"/>
    <property type="evidence" value="ECO:0007669"/>
    <property type="project" value="UniProtKB-UniRule"/>
</dbReference>
<evidence type="ECO:0000256" key="6">
    <source>
        <dbReference type="ARBA" id="ARBA00023004"/>
    </source>
</evidence>
<dbReference type="RefSeq" id="WP_201328919.1">
    <property type="nucleotide sequence ID" value="NZ_AP017470.1"/>
</dbReference>
<keyword evidence="5 10" id="KW-1133">Transmembrane helix</keyword>
<dbReference type="KEGG" id="thyd:TTHT_1024"/>
<feature type="binding site" evidence="9">
    <location>
        <position position="260"/>
    </location>
    <ligand>
        <name>isopentenyl diphosphate</name>
        <dbReference type="ChEBI" id="CHEBI:128769"/>
    </ligand>
</feature>
<keyword evidence="9 11" id="KW-0560">Oxidoreductase</keyword>
<comment type="subcellular location">
    <subcellularLocation>
        <location evidence="1">Membrane</location>
        <topology evidence="1">Multi-pass membrane protein</topology>
    </subcellularLocation>
</comment>
<dbReference type="GO" id="GO:0016765">
    <property type="term" value="F:transferase activity, transferring alkyl or aryl (other than methyl) groups"/>
    <property type="evidence" value="ECO:0007669"/>
    <property type="project" value="InterPro"/>
</dbReference>
<dbReference type="PANTHER" id="PTHR30426:SF0">
    <property type="entry name" value="4-HYDROXY-3-METHYLBUT-2-ENYL DIPHOSPHATE REDUCTASE"/>
    <property type="match status" value="1"/>
</dbReference>
<keyword evidence="6 9" id="KW-0408">Iron</keyword>
<keyword evidence="12" id="KW-1185">Reference proteome</keyword>
<comment type="pathway">
    <text evidence="9">Isoprenoid biosynthesis; dimethylallyl diphosphate biosynthesis; dimethylallyl diphosphate from (2E)-4-hydroxy-3-methylbutenyl diphosphate: step 1/1.</text>
</comment>
<feature type="binding site" evidence="9">
    <location>
        <position position="12"/>
    </location>
    <ligand>
        <name>[4Fe-4S] cluster</name>
        <dbReference type="ChEBI" id="CHEBI:49883"/>
    </ligand>
</feature>
<keyword evidence="8 10" id="KW-0472">Membrane</keyword>
<keyword evidence="9" id="KW-0414">Isoprene biosynthesis</keyword>
<comment type="cofactor">
    <cofactor evidence="9">
        <name>[4Fe-4S] cluster</name>
        <dbReference type="ChEBI" id="CHEBI:49883"/>
    </cofactor>
    <text evidence="9">Binds 1 [4Fe-4S] cluster per subunit.</text>
</comment>
<feature type="binding site" evidence="9">
    <location>
        <position position="72"/>
    </location>
    <ligand>
        <name>isopentenyl diphosphate</name>
        <dbReference type="ChEBI" id="CHEBI:128769"/>
    </ligand>
</feature>
<evidence type="ECO:0000313" key="11">
    <source>
        <dbReference type="EMBL" id="BBB32564.1"/>
    </source>
</evidence>
<gene>
    <name evidence="11" type="primary">lytB</name>
    <name evidence="9" type="synonym">ispH</name>
    <name evidence="11" type="ORF">TTHT_1024</name>
</gene>
<dbReference type="EMBL" id="AP017470">
    <property type="protein sequence ID" value="BBB32564.1"/>
    <property type="molecule type" value="Genomic_DNA"/>
</dbReference>
<feature type="active site" description="Proton donor" evidence="9">
    <location>
        <position position="124"/>
    </location>
</feature>
<accession>A0A7R6SYA3</accession>
<feature type="binding site" evidence="9">
    <location>
        <position position="216"/>
    </location>
    <ligand>
        <name>(2E)-4-hydroxy-3-methylbut-2-enyl diphosphate</name>
        <dbReference type="ChEBI" id="CHEBI:128753"/>
    </ligand>
</feature>
<feature type="binding site" evidence="9">
    <location>
        <position position="218"/>
    </location>
    <ligand>
        <name>dimethylallyl diphosphate</name>
        <dbReference type="ChEBI" id="CHEBI:57623"/>
    </ligand>
</feature>
<evidence type="ECO:0000313" key="12">
    <source>
        <dbReference type="Proteomes" id="UP000595564"/>
    </source>
</evidence>
<feature type="binding site" evidence="9">
    <location>
        <position position="40"/>
    </location>
    <ligand>
        <name>(2E)-4-hydroxy-3-methylbut-2-enyl diphosphate</name>
        <dbReference type="ChEBI" id="CHEBI:128753"/>
    </ligand>
</feature>
<dbReference type="CDD" id="cd13944">
    <property type="entry name" value="lytB_ispH"/>
    <property type="match status" value="1"/>
</dbReference>
<feature type="binding site" evidence="9">
    <location>
        <position position="218"/>
    </location>
    <ligand>
        <name>(2E)-4-hydroxy-3-methylbut-2-enyl diphosphate</name>
        <dbReference type="ChEBI" id="CHEBI:128753"/>
    </ligand>
</feature>
<dbReference type="PANTHER" id="PTHR30426">
    <property type="entry name" value="4-HYDROXY-3-METHYLBUT-2-ENYL DIPHOSPHATE REDUCTASE"/>
    <property type="match status" value="1"/>
</dbReference>
<dbReference type="GO" id="GO:0016020">
    <property type="term" value="C:membrane"/>
    <property type="evidence" value="ECO:0007669"/>
    <property type="project" value="UniProtKB-SubCell"/>
</dbReference>
<dbReference type="EC" id="1.17.7.4" evidence="9"/>
<dbReference type="InterPro" id="IPR003451">
    <property type="entry name" value="LytB/IspH"/>
</dbReference>
<feature type="binding site" evidence="9">
    <location>
        <position position="122"/>
    </location>
    <ligand>
        <name>isopentenyl diphosphate</name>
        <dbReference type="ChEBI" id="CHEBI:128769"/>
    </ligand>
</feature>
<comment type="pathway">
    <text evidence="9">Isoprenoid biosynthesis; isopentenyl diphosphate biosynthesis via DXP pathway; isopentenyl diphosphate from 1-deoxy-D-xylulose 5-phosphate: step 6/6.</text>
</comment>
<proteinExistence type="inferred from homology"/>
<reference evidence="11 12" key="1">
    <citation type="journal article" date="2012" name="Extremophiles">
        <title>Thermotomaculum hydrothermale gen. nov., sp. nov., a novel heterotrophic thermophile within the phylum Acidobacteria from a deep-sea hydrothermal vent chimney in the Southern Okinawa Trough.</title>
        <authorList>
            <person name="Izumi H."/>
            <person name="Nunoura T."/>
            <person name="Miyazaki M."/>
            <person name="Mino S."/>
            <person name="Toki T."/>
            <person name="Takai K."/>
            <person name="Sako Y."/>
            <person name="Sawabe T."/>
            <person name="Nakagawa S."/>
        </authorList>
    </citation>
    <scope>NUCLEOTIDE SEQUENCE [LARGE SCALE GENOMIC DNA]</scope>
    <source>
        <strain evidence="11 12">AC55</strain>
    </source>
</reference>
<keyword evidence="4 9" id="KW-0479">Metal-binding</keyword>
<feature type="binding site" evidence="9">
    <location>
        <position position="40"/>
    </location>
    <ligand>
        <name>dimethylallyl diphosphate</name>
        <dbReference type="ChEBI" id="CHEBI:57623"/>
    </ligand>
</feature>
<evidence type="ECO:0000256" key="1">
    <source>
        <dbReference type="ARBA" id="ARBA00004141"/>
    </source>
</evidence>
<dbReference type="UniPathway" id="UPA00056">
    <property type="reaction ID" value="UER00097"/>
</dbReference>
<dbReference type="Gene3D" id="1.20.120.1780">
    <property type="entry name" value="UbiA prenyltransferase"/>
    <property type="match status" value="1"/>
</dbReference>
<feature type="binding site" evidence="9">
    <location>
        <position position="94"/>
    </location>
    <ligand>
        <name>[4Fe-4S] cluster</name>
        <dbReference type="ChEBI" id="CHEBI:49883"/>
    </ligand>
</feature>
<sequence>MKIIVAETGGFCWGVRRAMDKILDLSRKKEEIYTLGPLIHNNQVVALLESKGVKPEKKLENLDKGTVVIRAHGTTPQVLNNLKEKGLDVVNLTCPKVGKVQGIIKGHINKGYQVVIVGDEGHAEVVSLKGYSNNTAFVVGSVEEAEKLPEMEKVIVVSQTTFNYDEFFKIVDKVREKAKEVKEFCTICDSTHRRQDEVKKIASQVDCMIIIGGKHSANTTRLAEISKQYCPVVYHIETEDELKGIDFSNFDKVGVSAGASTPSWIINSVVDYLRFVDEKSRFSKRVLGIVFNSGLFRGFSAFVFSYGLLSLANFQDSLKFSVIAFLYIFSMTLFNGIIDLEGLRFSNPTKFYFLKENKTLLIAIGIISLTLLALLSINISLNVFFIILLASLLGLLYRIKLRLKGRIMRLFDIPGSKNIIYALAWSIVIVFNPLFIYGKSNALSSFLMFLFVFTVVFVGSILSDIKDIQGDKFYGRETLPILIGTERALRIANWLVIILILFIGVAAITDGQNFSMPILTMLFGGYYMLVNKLVVKKRNVSPLYYEFLLDNFALIPGLLAFVFSFFK</sequence>
<dbReference type="GO" id="GO:0050992">
    <property type="term" value="P:dimethylallyl diphosphate biosynthetic process"/>
    <property type="evidence" value="ECO:0007669"/>
    <property type="project" value="UniProtKB-UniRule"/>
</dbReference>
<dbReference type="Pfam" id="PF01040">
    <property type="entry name" value="UbiA"/>
    <property type="match status" value="1"/>
</dbReference>
<feature type="binding site" evidence="9">
    <location>
        <position position="216"/>
    </location>
    <ligand>
        <name>dimethylallyl diphosphate</name>
        <dbReference type="ChEBI" id="CHEBI:57623"/>
    </ligand>
</feature>
<evidence type="ECO:0000256" key="2">
    <source>
        <dbReference type="ARBA" id="ARBA00022485"/>
    </source>
</evidence>
<feature type="transmembrane region" description="Helical" evidence="10">
    <location>
        <begin position="320"/>
        <end position="338"/>
    </location>
</feature>